<evidence type="ECO:0000259" key="2">
    <source>
        <dbReference type="PROSITE" id="PS52045"/>
    </source>
</evidence>
<evidence type="ECO:0000256" key="1">
    <source>
        <dbReference type="SAM" id="SignalP"/>
    </source>
</evidence>
<dbReference type="Gene3D" id="3.90.1320.10">
    <property type="entry name" value="Outer-capsid protein sigma 3, large lobe"/>
    <property type="match status" value="1"/>
</dbReference>
<evidence type="ECO:0000313" key="3">
    <source>
        <dbReference type="Proteomes" id="UP000694864"/>
    </source>
</evidence>
<gene>
    <name evidence="4" type="primary">LOC104781925</name>
</gene>
<sequence>MALHLALCICVYLLFTQSAQCNIDEYDCIDIYKQPAFQHPLLKNHKIQETFNLDGNIERSNKYSTQEHCPKGTVAILRQGNESQSVRLNSVEFYGQHYAAIETMQNGTIYRGAEAEISIHELLILTNGQYSKSQIWLENGHAGQVNSIQAGWTISVHPRLYGDNITRLTIYWTRDHYQKTGCYNTQCPGFVVVSRKLILGKGFWGSSVYGQKSLTFRMQVIQDGSSGNWVLKFFDEVVGYWPKELFTHLNKGASLITFGGNTYLSPSGISPPMGNGHFPMTDLKKTAYFKNIFVINSNHKKVYLENKKTRLVAGTYSCYRVTYLDYLKSTGLAFAFGGPGGQCGF</sequence>
<keyword evidence="3" id="KW-1185">Reference proteome</keyword>
<accession>A0ABM1RLN8</accession>
<dbReference type="RefSeq" id="XP_019099926.1">
    <property type="nucleotide sequence ID" value="XM_019244381.1"/>
</dbReference>
<evidence type="ECO:0000313" key="4">
    <source>
        <dbReference type="RefSeq" id="XP_019099926.1"/>
    </source>
</evidence>
<feature type="domain" description="Neprosin PEP catalytic" evidence="2">
    <location>
        <begin position="91"/>
        <end position="344"/>
    </location>
</feature>
<dbReference type="Pfam" id="PF14365">
    <property type="entry name" value="Neprosin_AP"/>
    <property type="match status" value="1"/>
</dbReference>
<dbReference type="InterPro" id="IPR004314">
    <property type="entry name" value="Neprosin"/>
</dbReference>
<organism evidence="3 4">
    <name type="scientific">Camelina sativa</name>
    <name type="common">False flax</name>
    <name type="synonym">Myagrum sativum</name>
    <dbReference type="NCBI Taxonomy" id="90675"/>
    <lineage>
        <taxon>Eukaryota</taxon>
        <taxon>Viridiplantae</taxon>
        <taxon>Streptophyta</taxon>
        <taxon>Embryophyta</taxon>
        <taxon>Tracheophyta</taxon>
        <taxon>Spermatophyta</taxon>
        <taxon>Magnoliopsida</taxon>
        <taxon>eudicotyledons</taxon>
        <taxon>Gunneridae</taxon>
        <taxon>Pentapetalae</taxon>
        <taxon>rosids</taxon>
        <taxon>malvids</taxon>
        <taxon>Brassicales</taxon>
        <taxon>Brassicaceae</taxon>
        <taxon>Camelineae</taxon>
        <taxon>Camelina</taxon>
    </lineage>
</organism>
<dbReference type="InterPro" id="IPR025521">
    <property type="entry name" value="Neprosin_propep"/>
</dbReference>
<dbReference type="PANTHER" id="PTHR31589">
    <property type="entry name" value="PROTEIN, PUTATIVE (DUF239)-RELATED-RELATED"/>
    <property type="match status" value="1"/>
</dbReference>
<keyword evidence="1" id="KW-0732">Signal</keyword>
<dbReference type="Proteomes" id="UP000694864">
    <property type="component" value="Chromosome 4"/>
</dbReference>
<dbReference type="GeneID" id="104781925"/>
<dbReference type="PROSITE" id="PS52045">
    <property type="entry name" value="NEPROSIN_PEP_CD"/>
    <property type="match status" value="1"/>
</dbReference>
<name>A0ABM1RLN8_CAMSA</name>
<protein>
    <submittedName>
        <fullName evidence="4">Uncharacterized protein LOC104781925</fullName>
    </submittedName>
</protein>
<reference evidence="4" key="2">
    <citation type="submission" date="2025-08" db="UniProtKB">
        <authorList>
            <consortium name="RefSeq"/>
        </authorList>
    </citation>
    <scope>IDENTIFICATION</scope>
    <source>
        <tissue evidence="4">Leaf</tissue>
    </source>
</reference>
<feature type="chain" id="PRO_5046764771" evidence="1">
    <location>
        <begin position="22"/>
        <end position="345"/>
    </location>
</feature>
<dbReference type="PANTHER" id="PTHR31589:SF248">
    <property type="entry name" value="CARBOXYL-TERMINAL PROTEINASE-LIKE PROTEIN (DUF239)-RELATED"/>
    <property type="match status" value="1"/>
</dbReference>
<feature type="signal peptide" evidence="1">
    <location>
        <begin position="1"/>
        <end position="21"/>
    </location>
</feature>
<proteinExistence type="predicted"/>
<reference evidence="3" key="1">
    <citation type="journal article" date="2014" name="Nat. Commun.">
        <title>The emerging biofuel crop Camelina sativa retains a highly undifferentiated hexaploid genome structure.</title>
        <authorList>
            <person name="Kagale S."/>
            <person name="Koh C."/>
            <person name="Nixon J."/>
            <person name="Bollina V."/>
            <person name="Clarke W.E."/>
            <person name="Tuteja R."/>
            <person name="Spillane C."/>
            <person name="Robinson S.J."/>
            <person name="Links M.G."/>
            <person name="Clarke C."/>
            <person name="Higgins E.E."/>
            <person name="Huebert T."/>
            <person name="Sharpe A.G."/>
            <person name="Parkin I.A."/>
        </authorList>
    </citation>
    <scope>NUCLEOTIDE SEQUENCE [LARGE SCALE GENOMIC DNA]</scope>
    <source>
        <strain evidence="3">cv. DH55</strain>
    </source>
</reference>
<dbReference type="InterPro" id="IPR053168">
    <property type="entry name" value="Glutamic_endopeptidase"/>
</dbReference>
<dbReference type="Pfam" id="PF03080">
    <property type="entry name" value="Neprosin"/>
    <property type="match status" value="1"/>
</dbReference>